<protein>
    <submittedName>
        <fullName evidence="1">Uncharacterized protein</fullName>
    </submittedName>
</protein>
<gene>
    <name evidence="1" type="ORF">VPK24_13215</name>
</gene>
<organism evidence="1 2">
    <name type="scientific">Limnothrix redekei LRLZ20PSL1</name>
    <dbReference type="NCBI Taxonomy" id="3112953"/>
    <lineage>
        <taxon>Bacteria</taxon>
        <taxon>Bacillati</taxon>
        <taxon>Cyanobacteriota</taxon>
        <taxon>Cyanophyceae</taxon>
        <taxon>Pseudanabaenales</taxon>
        <taxon>Pseudanabaenaceae</taxon>
        <taxon>Limnothrix</taxon>
    </lineage>
</organism>
<sequence length="57" mass="5686">MIWAAAAAGHGAMGAMGAMGAVGTLRGRCGSMAGTLIDRPRQTKANGLLLAVIVVFD</sequence>
<comment type="caution">
    <text evidence="1">The sequence shown here is derived from an EMBL/GenBank/DDBJ whole genome shotgun (WGS) entry which is preliminary data.</text>
</comment>
<proteinExistence type="predicted"/>
<evidence type="ECO:0000313" key="2">
    <source>
        <dbReference type="Proteomes" id="UP001604335"/>
    </source>
</evidence>
<accession>A0ABW7CEH9</accession>
<dbReference type="Proteomes" id="UP001604335">
    <property type="component" value="Unassembled WGS sequence"/>
</dbReference>
<name>A0ABW7CEH9_9CYAN</name>
<evidence type="ECO:0000313" key="1">
    <source>
        <dbReference type="EMBL" id="MFG3818604.1"/>
    </source>
</evidence>
<dbReference type="RefSeq" id="WP_393014043.1">
    <property type="nucleotide sequence ID" value="NZ_JAZAQF010000078.1"/>
</dbReference>
<reference evidence="2" key="1">
    <citation type="journal article" date="2024" name="Algal Res.">
        <title>Biochemical, toxicological and genomic investigation of a high-biomass producing Limnothrix strain isolated from Italian shallow drinking water reservoir.</title>
        <authorList>
            <person name="Simonazzi M."/>
            <person name="Shishido T.K."/>
            <person name="Delbaje E."/>
            <person name="Wahlsten M."/>
            <person name="Fewer D.P."/>
            <person name="Sivonen K."/>
            <person name="Pezzolesi L."/>
            <person name="Pistocchi R."/>
        </authorList>
    </citation>
    <scope>NUCLEOTIDE SEQUENCE [LARGE SCALE GENOMIC DNA]</scope>
    <source>
        <strain evidence="2">LRLZ20PSL1</strain>
    </source>
</reference>
<keyword evidence="2" id="KW-1185">Reference proteome</keyword>
<dbReference type="EMBL" id="JAZAQF010000078">
    <property type="protein sequence ID" value="MFG3818604.1"/>
    <property type="molecule type" value="Genomic_DNA"/>
</dbReference>